<dbReference type="PROSITE" id="PS50096">
    <property type="entry name" value="IQ"/>
    <property type="match status" value="2"/>
</dbReference>
<evidence type="ECO:0008006" key="6">
    <source>
        <dbReference type="Google" id="ProtNLM"/>
    </source>
</evidence>
<proteinExistence type="inferred from homology"/>
<sequence length="361" mass="41106">MEKHKFNGKKSYTNIHEFKKPVEQQVIVLNYTVTPSPIYKSFKHRRCWIFTTVIDMGRASKWLISFLLGRKDDKGKWKNISKSFEDQGSLMAIPSAIPPASPFRCLWSFRKPVAASEVRALKGSRSFGSMIATSLAKPAVLDMENQHDKTRVSSVAISKAIEDVAATRIQAAFRSYLARKALHALKGLVKLQALVRGQLVRKQATSTLGSMHALMAIQVRARIHRIQMAAEPRLNPKSLLLRYGRFPLEKEFKRAQKDEQHGTFKSSKVETLEQRDPKNYFEELSKQNYKEFSFTTYTSPRHCPPLKSKPTPARSSFSSNEYHYMANTQFQGPKSGHKVNPNNDLHPTSKLKAKEGLQLKK</sequence>
<reference evidence="4 5" key="1">
    <citation type="submission" date="2015-01" db="EMBL/GenBank/DDBJ databases">
        <title>Genome of allotetraploid Gossypium barbadense reveals genomic plasticity and fiber elongation in cotton evolution.</title>
        <authorList>
            <person name="Chen X."/>
            <person name="Liu X."/>
            <person name="Zhao B."/>
            <person name="Zheng H."/>
            <person name="Hu Y."/>
            <person name="Lu G."/>
            <person name="Yang C."/>
            <person name="Chen J."/>
            <person name="Shan C."/>
            <person name="Zhang L."/>
            <person name="Zhou Y."/>
            <person name="Wang L."/>
            <person name="Guo W."/>
            <person name="Bai Y."/>
            <person name="Ruan J."/>
            <person name="Shangguan X."/>
            <person name="Mao Y."/>
            <person name="Jiang J."/>
            <person name="Zhu Y."/>
            <person name="Lei J."/>
            <person name="Kang H."/>
            <person name="Chen S."/>
            <person name="He X."/>
            <person name="Wang R."/>
            <person name="Wang Y."/>
            <person name="Chen J."/>
            <person name="Wang L."/>
            <person name="Yu S."/>
            <person name="Wang B."/>
            <person name="Wei J."/>
            <person name="Song S."/>
            <person name="Lu X."/>
            <person name="Gao Z."/>
            <person name="Gu W."/>
            <person name="Deng X."/>
            <person name="Ma D."/>
            <person name="Wang S."/>
            <person name="Liang W."/>
            <person name="Fang L."/>
            <person name="Cai C."/>
            <person name="Zhu X."/>
            <person name="Zhou B."/>
            <person name="Zhang Y."/>
            <person name="Chen Z."/>
            <person name="Xu S."/>
            <person name="Zhu R."/>
            <person name="Wang S."/>
            <person name="Zhang T."/>
            <person name="Zhao G."/>
        </authorList>
    </citation>
    <scope>NUCLEOTIDE SEQUENCE [LARGE SCALE GENOMIC DNA]</scope>
    <source>
        <strain evidence="5">cv. Xinhai21</strain>
        <tissue evidence="4">Leaf</tissue>
    </source>
</reference>
<evidence type="ECO:0000256" key="1">
    <source>
        <dbReference type="ARBA" id="ARBA00022860"/>
    </source>
</evidence>
<dbReference type="PANTHER" id="PTHR32295">
    <property type="entry name" value="IQ-DOMAIN 5-RELATED"/>
    <property type="match status" value="1"/>
</dbReference>
<dbReference type="AlphaFoldDB" id="A0A2P5VUF9"/>
<feature type="compositionally biased region" description="Polar residues" evidence="3">
    <location>
        <begin position="313"/>
        <end position="332"/>
    </location>
</feature>
<dbReference type="CDD" id="cd23767">
    <property type="entry name" value="IQCD"/>
    <property type="match status" value="1"/>
</dbReference>
<dbReference type="OrthoDB" id="1298402at2759"/>
<evidence type="ECO:0000313" key="5">
    <source>
        <dbReference type="Proteomes" id="UP000239757"/>
    </source>
</evidence>
<feature type="compositionally biased region" description="Basic and acidic residues" evidence="3">
    <location>
        <begin position="352"/>
        <end position="361"/>
    </location>
</feature>
<dbReference type="Gene3D" id="1.20.5.190">
    <property type="match status" value="1"/>
</dbReference>
<dbReference type="PANTHER" id="PTHR32295:SF263">
    <property type="entry name" value="DUF4005 DOMAIN-CONTAINING PROTEIN"/>
    <property type="match status" value="1"/>
</dbReference>
<comment type="similarity">
    <text evidence="2">Belongs to the IQD family.</text>
</comment>
<evidence type="ECO:0000256" key="2">
    <source>
        <dbReference type="ARBA" id="ARBA00024341"/>
    </source>
</evidence>
<protein>
    <recommendedName>
        <fullName evidence="6">DUF4005 domain-containing protein</fullName>
    </recommendedName>
</protein>
<evidence type="ECO:0000313" key="4">
    <source>
        <dbReference type="EMBL" id="PPR82473.1"/>
    </source>
</evidence>
<dbReference type="EMBL" id="KZ670837">
    <property type="protein sequence ID" value="PPR82473.1"/>
    <property type="molecule type" value="Genomic_DNA"/>
</dbReference>
<gene>
    <name evidence="4" type="ORF">GOBAR_AA38241</name>
</gene>
<dbReference type="Proteomes" id="UP000239757">
    <property type="component" value="Unassembled WGS sequence"/>
</dbReference>
<organism evidence="4 5">
    <name type="scientific">Gossypium barbadense</name>
    <name type="common">Sea Island cotton</name>
    <name type="synonym">Hibiscus barbadensis</name>
    <dbReference type="NCBI Taxonomy" id="3634"/>
    <lineage>
        <taxon>Eukaryota</taxon>
        <taxon>Viridiplantae</taxon>
        <taxon>Streptophyta</taxon>
        <taxon>Embryophyta</taxon>
        <taxon>Tracheophyta</taxon>
        <taxon>Spermatophyta</taxon>
        <taxon>Magnoliopsida</taxon>
        <taxon>eudicotyledons</taxon>
        <taxon>Gunneridae</taxon>
        <taxon>Pentapetalae</taxon>
        <taxon>rosids</taxon>
        <taxon>malvids</taxon>
        <taxon>Malvales</taxon>
        <taxon>Malvaceae</taxon>
        <taxon>Malvoideae</taxon>
        <taxon>Gossypium</taxon>
    </lineage>
</organism>
<feature type="region of interest" description="Disordered" evidence="3">
    <location>
        <begin position="303"/>
        <end position="361"/>
    </location>
</feature>
<evidence type="ECO:0000256" key="3">
    <source>
        <dbReference type="SAM" id="MobiDB-lite"/>
    </source>
</evidence>
<dbReference type="Pfam" id="PF00612">
    <property type="entry name" value="IQ"/>
    <property type="match status" value="2"/>
</dbReference>
<dbReference type="GO" id="GO:0005516">
    <property type="term" value="F:calmodulin binding"/>
    <property type="evidence" value="ECO:0007669"/>
    <property type="project" value="UniProtKB-KW"/>
</dbReference>
<dbReference type="InterPro" id="IPR000048">
    <property type="entry name" value="IQ_motif_EF-hand-BS"/>
</dbReference>
<accession>A0A2P5VUF9</accession>
<dbReference type="SMART" id="SM00015">
    <property type="entry name" value="IQ"/>
    <property type="match status" value="2"/>
</dbReference>
<keyword evidence="1" id="KW-0112">Calmodulin-binding</keyword>
<name>A0A2P5VUF9_GOSBA</name>